<dbReference type="GO" id="GO:0003677">
    <property type="term" value="F:DNA binding"/>
    <property type="evidence" value="ECO:0007669"/>
    <property type="project" value="UniProtKB-KW"/>
</dbReference>
<accession>A0A9D6Z2F1</accession>
<dbReference type="Gene3D" id="1.10.10.10">
    <property type="entry name" value="Winged helix-like DNA-binding domain superfamily/Winged helix DNA-binding domain"/>
    <property type="match status" value="1"/>
</dbReference>
<dbReference type="InterPro" id="IPR036390">
    <property type="entry name" value="WH_DNA-bd_sf"/>
</dbReference>
<reference evidence="2" key="1">
    <citation type="submission" date="2020-07" db="EMBL/GenBank/DDBJ databases">
        <title>Huge and variable diversity of episymbiotic CPR bacteria and DPANN archaea in groundwater ecosystems.</title>
        <authorList>
            <person name="He C.Y."/>
            <person name="Keren R."/>
            <person name="Whittaker M."/>
            <person name="Farag I.F."/>
            <person name="Doudna J."/>
            <person name="Cate J.H.D."/>
            <person name="Banfield J.F."/>
        </authorList>
    </citation>
    <scope>NUCLEOTIDE SEQUENCE</scope>
    <source>
        <strain evidence="2">NC_groundwater_1664_Pr3_B-0.1um_52_9</strain>
    </source>
</reference>
<dbReference type="SUPFAM" id="SSF46785">
    <property type="entry name" value="Winged helix' DNA-binding domain"/>
    <property type="match status" value="1"/>
</dbReference>
<gene>
    <name evidence="2" type="ORF">HY912_04255</name>
</gene>
<dbReference type="AlphaFoldDB" id="A0A9D6Z2F1"/>
<organism evidence="2 3">
    <name type="scientific">Desulfomonile tiedjei</name>
    <dbReference type="NCBI Taxonomy" id="2358"/>
    <lineage>
        <taxon>Bacteria</taxon>
        <taxon>Pseudomonadati</taxon>
        <taxon>Thermodesulfobacteriota</taxon>
        <taxon>Desulfomonilia</taxon>
        <taxon>Desulfomonilales</taxon>
        <taxon>Desulfomonilaceae</taxon>
        <taxon>Desulfomonile</taxon>
    </lineage>
</organism>
<dbReference type="Proteomes" id="UP000807825">
    <property type="component" value="Unassembled WGS sequence"/>
</dbReference>
<dbReference type="PROSITE" id="PS51197">
    <property type="entry name" value="HTH_RRF2_2"/>
    <property type="match status" value="1"/>
</dbReference>
<dbReference type="PANTHER" id="PTHR33221:SF5">
    <property type="entry name" value="HTH-TYPE TRANSCRIPTIONAL REGULATOR ISCR"/>
    <property type="match status" value="1"/>
</dbReference>
<protein>
    <submittedName>
        <fullName evidence="2">RrF2 family transcriptional regulator</fullName>
    </submittedName>
</protein>
<dbReference type="GO" id="GO:0005829">
    <property type="term" value="C:cytosol"/>
    <property type="evidence" value="ECO:0007669"/>
    <property type="project" value="TreeGrafter"/>
</dbReference>
<keyword evidence="1" id="KW-0238">DNA-binding</keyword>
<evidence type="ECO:0000313" key="2">
    <source>
        <dbReference type="EMBL" id="MBI5248685.1"/>
    </source>
</evidence>
<evidence type="ECO:0000256" key="1">
    <source>
        <dbReference type="ARBA" id="ARBA00023125"/>
    </source>
</evidence>
<name>A0A9D6Z2F1_9BACT</name>
<dbReference type="GO" id="GO:0003700">
    <property type="term" value="F:DNA-binding transcription factor activity"/>
    <property type="evidence" value="ECO:0007669"/>
    <property type="project" value="TreeGrafter"/>
</dbReference>
<comment type="caution">
    <text evidence="2">The sequence shown here is derived from an EMBL/GenBank/DDBJ whole genome shotgun (WGS) entry which is preliminary data.</text>
</comment>
<dbReference type="NCBIfam" id="TIGR00738">
    <property type="entry name" value="rrf2_super"/>
    <property type="match status" value="1"/>
</dbReference>
<evidence type="ECO:0000313" key="3">
    <source>
        <dbReference type="Proteomes" id="UP000807825"/>
    </source>
</evidence>
<proteinExistence type="predicted"/>
<sequence length="163" mass="17774">MLVTTAGRYALRALIDLAVYGNGRPTRIKDISRRQRISSRYLEQIFSKLFKAGLIRGRRGPFGGYVLAKDASQISVADIISAAEGPLQPVPVACLSENGSHNDSCDLFEGCLSRHVWKETQRILLDYLNSVTIADLCALAGRHPDPAIPRPLASHTSVQTGES</sequence>
<dbReference type="InterPro" id="IPR036388">
    <property type="entry name" value="WH-like_DNA-bd_sf"/>
</dbReference>
<dbReference type="InterPro" id="IPR000944">
    <property type="entry name" value="Tscrpt_reg_Rrf2"/>
</dbReference>
<dbReference type="EMBL" id="JACRDE010000126">
    <property type="protein sequence ID" value="MBI5248685.1"/>
    <property type="molecule type" value="Genomic_DNA"/>
</dbReference>
<dbReference type="PANTHER" id="PTHR33221">
    <property type="entry name" value="WINGED HELIX-TURN-HELIX TRANSCRIPTIONAL REGULATOR, RRF2 FAMILY"/>
    <property type="match status" value="1"/>
</dbReference>
<dbReference type="Pfam" id="PF02082">
    <property type="entry name" value="Rrf2"/>
    <property type="match status" value="1"/>
</dbReference>